<dbReference type="PRINTS" id="PR00464">
    <property type="entry name" value="EP450II"/>
</dbReference>
<dbReference type="InterPro" id="IPR002402">
    <property type="entry name" value="Cyt_P450_E_grp-II"/>
</dbReference>
<organism evidence="10 11">
    <name type="scientific">Corymbia citriodora subsp. variegata</name>
    <dbReference type="NCBI Taxonomy" id="360336"/>
    <lineage>
        <taxon>Eukaryota</taxon>
        <taxon>Viridiplantae</taxon>
        <taxon>Streptophyta</taxon>
        <taxon>Embryophyta</taxon>
        <taxon>Tracheophyta</taxon>
        <taxon>Spermatophyta</taxon>
        <taxon>Magnoliopsida</taxon>
        <taxon>eudicotyledons</taxon>
        <taxon>Gunneridae</taxon>
        <taxon>Pentapetalae</taxon>
        <taxon>rosids</taxon>
        <taxon>malvids</taxon>
        <taxon>Myrtales</taxon>
        <taxon>Myrtaceae</taxon>
        <taxon>Myrtoideae</taxon>
        <taxon>Eucalypteae</taxon>
        <taxon>Corymbia</taxon>
    </lineage>
</organism>
<dbReference type="Pfam" id="PF00067">
    <property type="entry name" value="p450"/>
    <property type="match status" value="1"/>
</dbReference>
<comment type="caution">
    <text evidence="10">The sequence shown here is derived from an EMBL/GenBank/DDBJ whole genome shotgun (WGS) entry which is preliminary data.</text>
</comment>
<accession>A0A8T0CK34</accession>
<keyword evidence="4 8" id="KW-0479">Metal-binding</keyword>
<dbReference type="GO" id="GO:0005506">
    <property type="term" value="F:iron ion binding"/>
    <property type="evidence" value="ECO:0007669"/>
    <property type="project" value="InterPro"/>
</dbReference>
<dbReference type="AlphaFoldDB" id="A0A8T0CK34"/>
<comment type="similarity">
    <text evidence="2 9">Belongs to the cytochrome P450 family.</text>
</comment>
<dbReference type="InterPro" id="IPR047146">
    <property type="entry name" value="Cyt_P450_E_CYP52_fungi"/>
</dbReference>
<keyword evidence="3 8" id="KW-0349">Heme</keyword>
<keyword evidence="6 8" id="KW-0408">Iron</keyword>
<dbReference type="Gramene" id="rna-gnl|WGS:JABURB|Cocit.L4250.1">
    <property type="protein sequence ID" value="cds-KAF7846486.1"/>
    <property type="gene ID" value="gene-BT93_L4250"/>
</dbReference>
<protein>
    <recommendedName>
        <fullName evidence="12">Cytochrome P450</fullName>
    </recommendedName>
</protein>
<dbReference type="SUPFAM" id="SSF48264">
    <property type="entry name" value="Cytochrome P450"/>
    <property type="match status" value="1"/>
</dbReference>
<sequence>MIRPNFTRSQVGDLAIYEEHVQHMLKLIPENGRTVDLQELFFKLTMDTATKFLFGTSVNSLVKEKAHKDSDRFTDAFTYVTEEMAKDFRSIRWRKDKKRQADGQFIKDFADGIVADALARQDDIETGGIDKKQDYVFLYELLKTTRDPYTLRSETLNVLLAGRDTTASLLAHTFFVLARRRDIWDKLHEEVAQLQDKAPDYEQLKQMKYVRWVLNESLRLFPVVPSNARIAMNDTVLPVGGGDDEKSPVFVPKGTLVTYTVWSMHRRKDLWGEDAEEFKPERWQSARPGWEYLPFNGGPRICIGEFAIFDADS</sequence>
<dbReference type="Gene3D" id="1.10.630.10">
    <property type="entry name" value="Cytochrome P450"/>
    <property type="match status" value="1"/>
</dbReference>
<evidence type="ECO:0000256" key="1">
    <source>
        <dbReference type="ARBA" id="ARBA00001971"/>
    </source>
</evidence>
<dbReference type="GO" id="GO:0016712">
    <property type="term" value="F:oxidoreductase activity, acting on paired donors, with incorporation or reduction of molecular oxygen, reduced flavin or flavoprotein as one donor, and incorporation of one atom of oxygen"/>
    <property type="evidence" value="ECO:0007669"/>
    <property type="project" value="InterPro"/>
</dbReference>
<evidence type="ECO:0000256" key="7">
    <source>
        <dbReference type="ARBA" id="ARBA00023033"/>
    </source>
</evidence>
<dbReference type="Proteomes" id="UP000806378">
    <property type="component" value="Unassembled WGS sequence"/>
</dbReference>
<dbReference type="CDD" id="cd11063">
    <property type="entry name" value="CYP52"/>
    <property type="match status" value="1"/>
</dbReference>
<dbReference type="PRINTS" id="PR01239">
    <property type="entry name" value="EP450IICYP52"/>
</dbReference>
<feature type="binding site" description="axial binding residue" evidence="8">
    <location>
        <position position="302"/>
    </location>
    <ligand>
        <name>heme</name>
        <dbReference type="ChEBI" id="CHEBI:30413"/>
    </ligand>
    <ligandPart>
        <name>Fe</name>
        <dbReference type="ChEBI" id="CHEBI:18248"/>
    </ligandPart>
</feature>
<dbReference type="InterPro" id="IPR017972">
    <property type="entry name" value="Cyt_P450_CS"/>
</dbReference>
<evidence type="ECO:0000313" key="11">
    <source>
        <dbReference type="Proteomes" id="UP000806378"/>
    </source>
</evidence>
<gene>
    <name evidence="10" type="ORF">BT93_L4250</name>
</gene>
<dbReference type="GO" id="GO:0020037">
    <property type="term" value="F:heme binding"/>
    <property type="evidence" value="ECO:0007669"/>
    <property type="project" value="InterPro"/>
</dbReference>
<comment type="cofactor">
    <cofactor evidence="1 8">
        <name>heme</name>
        <dbReference type="ChEBI" id="CHEBI:30413"/>
    </cofactor>
</comment>
<dbReference type="PANTHER" id="PTHR24287">
    <property type="entry name" value="P450, PUTATIVE (EUROFUNG)-RELATED"/>
    <property type="match status" value="1"/>
</dbReference>
<evidence type="ECO:0000256" key="9">
    <source>
        <dbReference type="RuleBase" id="RU000461"/>
    </source>
</evidence>
<dbReference type="OrthoDB" id="534811at2759"/>
<reference evidence="10" key="1">
    <citation type="submission" date="2020-05" db="EMBL/GenBank/DDBJ databases">
        <title>WGS assembly of Corymbia citriodora subspecies variegata.</title>
        <authorList>
            <person name="Barry K."/>
            <person name="Hundley H."/>
            <person name="Shu S."/>
            <person name="Jenkins J."/>
            <person name="Grimwood J."/>
            <person name="Baten A."/>
        </authorList>
    </citation>
    <scope>NUCLEOTIDE SEQUENCE</scope>
    <source>
        <strain evidence="10">CV2-018</strain>
    </source>
</reference>
<dbReference type="EMBL" id="MU092968">
    <property type="protein sequence ID" value="KAF7846486.1"/>
    <property type="molecule type" value="Genomic_DNA"/>
</dbReference>
<keyword evidence="5 9" id="KW-0560">Oxidoreductase</keyword>
<evidence type="ECO:0000256" key="2">
    <source>
        <dbReference type="ARBA" id="ARBA00010617"/>
    </source>
</evidence>
<dbReference type="InterPro" id="IPR036396">
    <property type="entry name" value="Cyt_P450_sf"/>
</dbReference>
<dbReference type="PANTHER" id="PTHR24287:SF17">
    <property type="entry name" value="P450, PUTATIVE (EUROFUNG)-RELATED"/>
    <property type="match status" value="1"/>
</dbReference>
<evidence type="ECO:0000313" key="10">
    <source>
        <dbReference type="EMBL" id="KAF7846486.1"/>
    </source>
</evidence>
<dbReference type="PRINTS" id="PR00385">
    <property type="entry name" value="P450"/>
</dbReference>
<name>A0A8T0CK34_CORYI</name>
<evidence type="ECO:0008006" key="12">
    <source>
        <dbReference type="Google" id="ProtNLM"/>
    </source>
</evidence>
<evidence type="ECO:0000256" key="4">
    <source>
        <dbReference type="ARBA" id="ARBA00022723"/>
    </source>
</evidence>
<dbReference type="PROSITE" id="PS00086">
    <property type="entry name" value="CYTOCHROME_P450"/>
    <property type="match status" value="1"/>
</dbReference>
<evidence type="ECO:0000256" key="6">
    <source>
        <dbReference type="ARBA" id="ARBA00023004"/>
    </source>
</evidence>
<evidence type="ECO:0000256" key="8">
    <source>
        <dbReference type="PIRSR" id="PIRSR602402-1"/>
    </source>
</evidence>
<proteinExistence type="inferred from homology"/>
<keyword evidence="7 9" id="KW-0503">Monooxygenase</keyword>
<evidence type="ECO:0000256" key="3">
    <source>
        <dbReference type="ARBA" id="ARBA00022617"/>
    </source>
</evidence>
<dbReference type="InterPro" id="IPR001128">
    <property type="entry name" value="Cyt_P450"/>
</dbReference>
<evidence type="ECO:0000256" key="5">
    <source>
        <dbReference type="ARBA" id="ARBA00023002"/>
    </source>
</evidence>
<keyword evidence="11" id="KW-1185">Reference proteome</keyword>
<dbReference type="InterPro" id="IPR002974">
    <property type="entry name" value="Cyt_P450_E_CYP52_ascomycetes"/>
</dbReference>